<evidence type="ECO:0000259" key="6">
    <source>
        <dbReference type="PROSITE" id="PS50893"/>
    </source>
</evidence>
<dbReference type="STRING" id="336831.WG68_10950"/>
<comment type="similarity">
    <text evidence="1">Belongs to the ABC transporter superfamily.</text>
</comment>
<dbReference type="PANTHER" id="PTHR42711:SF5">
    <property type="entry name" value="ABC TRANSPORTER ATP-BINDING PROTEIN NATA"/>
    <property type="match status" value="1"/>
</dbReference>
<protein>
    <submittedName>
        <fullName evidence="7">ABC transporter</fullName>
    </submittedName>
</protein>
<reference evidence="7 8" key="1">
    <citation type="submission" date="2015-03" db="EMBL/GenBank/DDBJ databases">
        <title>Draft genome sequences of two protease-producing strains of Arsukibacterium isolated from two cold and alkaline environments.</title>
        <authorList>
            <person name="Lylloff J.E."/>
            <person name="Skov L.B."/>
            <person name="Jepsen M."/>
            <person name="Hallin P.F."/>
            <person name="Sorensen S.J."/>
            <person name="Stougaard P."/>
            <person name="Glaring M.A."/>
        </authorList>
    </citation>
    <scope>NUCLEOTIDE SEQUENCE [LARGE SCALE GENOMIC DNA]</scope>
    <source>
        <strain evidence="7 8">GCM72</strain>
    </source>
</reference>
<dbReference type="Proteomes" id="UP000034228">
    <property type="component" value="Unassembled WGS sequence"/>
</dbReference>
<keyword evidence="4" id="KW-0547">Nucleotide-binding</keyword>
<dbReference type="EMBL" id="LAHO01000010">
    <property type="protein sequence ID" value="KKO45242.1"/>
    <property type="molecule type" value="Genomic_DNA"/>
</dbReference>
<proteinExistence type="inferred from homology"/>
<evidence type="ECO:0000256" key="1">
    <source>
        <dbReference type="ARBA" id="ARBA00005417"/>
    </source>
</evidence>
<dbReference type="PROSITE" id="PS50893">
    <property type="entry name" value="ABC_TRANSPORTER_2"/>
    <property type="match status" value="1"/>
</dbReference>
<dbReference type="GO" id="GO:0005524">
    <property type="term" value="F:ATP binding"/>
    <property type="evidence" value="ECO:0007669"/>
    <property type="project" value="UniProtKB-KW"/>
</dbReference>
<dbReference type="InterPro" id="IPR027417">
    <property type="entry name" value="P-loop_NTPase"/>
</dbReference>
<dbReference type="RefSeq" id="WP_046557737.1">
    <property type="nucleotide sequence ID" value="NZ_LAHO01000010.1"/>
</dbReference>
<dbReference type="OrthoDB" id="9781337at2"/>
<dbReference type="SMART" id="SM00382">
    <property type="entry name" value="AAA"/>
    <property type="match status" value="1"/>
</dbReference>
<dbReference type="Gene3D" id="3.40.50.300">
    <property type="entry name" value="P-loop containing nucleotide triphosphate hydrolases"/>
    <property type="match status" value="1"/>
</dbReference>
<dbReference type="InterPro" id="IPR050763">
    <property type="entry name" value="ABC_transporter_ATP-binding"/>
</dbReference>
<dbReference type="InterPro" id="IPR003593">
    <property type="entry name" value="AAA+_ATPase"/>
</dbReference>
<sequence length="265" mass="28785">MIEIKGLAKAFAISKSNKLSATEKQDVRYSDKAFHSVRDVSFQCGPGEVLGLLGPNGAGKTTTLRMLSTALKQDSGSVFINGIDVLQKPIQARKEIGFLSADTGLYGKLTAFENIAYFARLHGMKEAALKTRIDELFTLLDMHNFANRRVDTMSTGMKQKTAIARAVVHSPKVVILDEPTTGLDIMTVQTVLDFITSLKEQGTPVIFSTHHLDEVSALCDRVVVIDKGISSFAGSLEQFKQLTPDGDLRQAFLAVIANQPQQGAA</sequence>
<name>A0A0M2V327_9GAMM</name>
<dbReference type="SUPFAM" id="SSF52540">
    <property type="entry name" value="P-loop containing nucleoside triphosphate hydrolases"/>
    <property type="match status" value="1"/>
</dbReference>
<evidence type="ECO:0000256" key="3">
    <source>
        <dbReference type="ARBA" id="ARBA00022458"/>
    </source>
</evidence>
<keyword evidence="2" id="KW-0813">Transport</keyword>
<evidence type="ECO:0000256" key="2">
    <source>
        <dbReference type="ARBA" id="ARBA00022448"/>
    </source>
</evidence>
<dbReference type="AlphaFoldDB" id="A0A0M2V327"/>
<accession>A0A0M2V327</accession>
<organism evidence="7 8">
    <name type="scientific">Arsukibacterium ikkense</name>
    <dbReference type="NCBI Taxonomy" id="336831"/>
    <lineage>
        <taxon>Bacteria</taxon>
        <taxon>Pseudomonadati</taxon>
        <taxon>Pseudomonadota</taxon>
        <taxon>Gammaproteobacteria</taxon>
        <taxon>Chromatiales</taxon>
        <taxon>Chromatiaceae</taxon>
        <taxon>Arsukibacterium</taxon>
    </lineage>
</organism>
<dbReference type="PATRIC" id="fig|336831.14.peg.395"/>
<dbReference type="Pfam" id="PF00005">
    <property type="entry name" value="ABC_tran"/>
    <property type="match status" value="1"/>
</dbReference>
<dbReference type="PANTHER" id="PTHR42711">
    <property type="entry name" value="ABC TRANSPORTER ATP-BINDING PROTEIN"/>
    <property type="match status" value="1"/>
</dbReference>
<dbReference type="InterPro" id="IPR003439">
    <property type="entry name" value="ABC_transporter-like_ATP-bd"/>
</dbReference>
<evidence type="ECO:0000256" key="5">
    <source>
        <dbReference type="ARBA" id="ARBA00022840"/>
    </source>
</evidence>
<evidence type="ECO:0000313" key="8">
    <source>
        <dbReference type="Proteomes" id="UP000034228"/>
    </source>
</evidence>
<evidence type="ECO:0000256" key="4">
    <source>
        <dbReference type="ARBA" id="ARBA00022741"/>
    </source>
</evidence>
<keyword evidence="8" id="KW-1185">Reference proteome</keyword>
<comment type="caution">
    <text evidence="7">The sequence shown here is derived from an EMBL/GenBank/DDBJ whole genome shotgun (WGS) entry which is preliminary data.</text>
</comment>
<keyword evidence="5" id="KW-0067">ATP-binding</keyword>
<evidence type="ECO:0000313" key="7">
    <source>
        <dbReference type="EMBL" id="KKO45242.1"/>
    </source>
</evidence>
<keyword evidence="3" id="KW-0536">Nodulation</keyword>
<gene>
    <name evidence="7" type="ORF">WG68_10950</name>
</gene>
<feature type="domain" description="ABC transporter" evidence="6">
    <location>
        <begin position="22"/>
        <end position="252"/>
    </location>
</feature>
<dbReference type="GO" id="GO:0016887">
    <property type="term" value="F:ATP hydrolysis activity"/>
    <property type="evidence" value="ECO:0007669"/>
    <property type="project" value="InterPro"/>
</dbReference>